<dbReference type="AlphaFoldDB" id="A0A0C3HLE1"/>
<proteinExistence type="predicted"/>
<evidence type="ECO:0000313" key="3">
    <source>
        <dbReference type="Proteomes" id="UP000054321"/>
    </source>
</evidence>
<dbReference type="EMBL" id="KN832873">
    <property type="protein sequence ID" value="KIN03850.1"/>
    <property type="molecule type" value="Genomic_DNA"/>
</dbReference>
<protein>
    <recommendedName>
        <fullName evidence="4">Secreted protein</fullName>
    </recommendedName>
</protein>
<reference evidence="2 3" key="1">
    <citation type="submission" date="2014-04" db="EMBL/GenBank/DDBJ databases">
        <authorList>
            <consortium name="DOE Joint Genome Institute"/>
            <person name="Kuo A."/>
            <person name="Martino E."/>
            <person name="Perotto S."/>
            <person name="Kohler A."/>
            <person name="Nagy L.G."/>
            <person name="Floudas D."/>
            <person name="Copeland A."/>
            <person name="Barry K.W."/>
            <person name="Cichocki N."/>
            <person name="Veneault-Fourrey C."/>
            <person name="LaButti K."/>
            <person name="Lindquist E.A."/>
            <person name="Lipzen A."/>
            <person name="Lundell T."/>
            <person name="Morin E."/>
            <person name="Murat C."/>
            <person name="Sun H."/>
            <person name="Tunlid A."/>
            <person name="Henrissat B."/>
            <person name="Grigoriev I.V."/>
            <person name="Hibbett D.S."/>
            <person name="Martin F."/>
            <person name="Nordberg H.P."/>
            <person name="Cantor M.N."/>
            <person name="Hua S.X."/>
        </authorList>
    </citation>
    <scope>NUCLEOTIDE SEQUENCE [LARGE SCALE GENOMIC DNA]</scope>
    <source>
        <strain evidence="2 3">Zn</strain>
    </source>
</reference>
<keyword evidence="3" id="KW-1185">Reference proteome</keyword>
<evidence type="ECO:0000313" key="2">
    <source>
        <dbReference type="EMBL" id="KIN03850.1"/>
    </source>
</evidence>
<evidence type="ECO:0000256" key="1">
    <source>
        <dbReference type="SAM" id="SignalP"/>
    </source>
</evidence>
<feature type="chain" id="PRO_5002174859" description="Secreted protein" evidence="1">
    <location>
        <begin position="18"/>
        <end position="80"/>
    </location>
</feature>
<feature type="signal peptide" evidence="1">
    <location>
        <begin position="1"/>
        <end position="17"/>
    </location>
</feature>
<gene>
    <name evidence="2" type="ORF">OIDMADRAFT_51785</name>
</gene>
<organism evidence="2 3">
    <name type="scientific">Oidiodendron maius (strain Zn)</name>
    <dbReference type="NCBI Taxonomy" id="913774"/>
    <lineage>
        <taxon>Eukaryota</taxon>
        <taxon>Fungi</taxon>
        <taxon>Dikarya</taxon>
        <taxon>Ascomycota</taxon>
        <taxon>Pezizomycotina</taxon>
        <taxon>Leotiomycetes</taxon>
        <taxon>Leotiomycetes incertae sedis</taxon>
        <taxon>Myxotrichaceae</taxon>
        <taxon>Oidiodendron</taxon>
    </lineage>
</organism>
<accession>A0A0C3HLE1</accession>
<sequence>MHIQTTWILVLTWYARGSSINFFSNAGATGYQEWPGRRNKELSLSGNHATDRRTVMINPRIIPGDSKGPHFEASFRIHYL</sequence>
<keyword evidence="1" id="KW-0732">Signal</keyword>
<name>A0A0C3HLE1_OIDMZ</name>
<dbReference type="InParanoid" id="A0A0C3HLE1"/>
<dbReference type="Proteomes" id="UP000054321">
    <property type="component" value="Unassembled WGS sequence"/>
</dbReference>
<evidence type="ECO:0008006" key="4">
    <source>
        <dbReference type="Google" id="ProtNLM"/>
    </source>
</evidence>
<dbReference type="HOGENOM" id="CLU_2590370_0_0_1"/>
<reference evidence="3" key="2">
    <citation type="submission" date="2015-01" db="EMBL/GenBank/DDBJ databases">
        <title>Evolutionary Origins and Diversification of the Mycorrhizal Mutualists.</title>
        <authorList>
            <consortium name="DOE Joint Genome Institute"/>
            <consortium name="Mycorrhizal Genomics Consortium"/>
            <person name="Kohler A."/>
            <person name="Kuo A."/>
            <person name="Nagy L.G."/>
            <person name="Floudas D."/>
            <person name="Copeland A."/>
            <person name="Barry K.W."/>
            <person name="Cichocki N."/>
            <person name="Veneault-Fourrey C."/>
            <person name="LaButti K."/>
            <person name="Lindquist E.A."/>
            <person name="Lipzen A."/>
            <person name="Lundell T."/>
            <person name="Morin E."/>
            <person name="Murat C."/>
            <person name="Riley R."/>
            <person name="Ohm R."/>
            <person name="Sun H."/>
            <person name="Tunlid A."/>
            <person name="Henrissat B."/>
            <person name="Grigoriev I.V."/>
            <person name="Hibbett D.S."/>
            <person name="Martin F."/>
        </authorList>
    </citation>
    <scope>NUCLEOTIDE SEQUENCE [LARGE SCALE GENOMIC DNA]</scope>
    <source>
        <strain evidence="3">Zn</strain>
    </source>
</reference>